<feature type="non-terminal residue" evidence="1">
    <location>
        <position position="1"/>
    </location>
</feature>
<comment type="caution">
    <text evidence="1">The sequence shown here is derived from an EMBL/GenBank/DDBJ whole genome shotgun (WGS) entry which is preliminary data.</text>
</comment>
<protein>
    <submittedName>
        <fullName evidence="1">Uncharacterized protein</fullName>
    </submittedName>
</protein>
<reference evidence="1" key="1">
    <citation type="journal article" date="2015" name="Nature">
        <title>Complex archaea that bridge the gap between prokaryotes and eukaryotes.</title>
        <authorList>
            <person name="Spang A."/>
            <person name="Saw J.H."/>
            <person name="Jorgensen S.L."/>
            <person name="Zaremba-Niedzwiedzka K."/>
            <person name="Martijn J."/>
            <person name="Lind A.E."/>
            <person name="van Eijk R."/>
            <person name="Schleper C."/>
            <person name="Guy L."/>
            <person name="Ettema T.J."/>
        </authorList>
    </citation>
    <scope>NUCLEOTIDE SEQUENCE</scope>
</reference>
<name>A0A0F9M9P2_9ZZZZ</name>
<organism evidence="1">
    <name type="scientific">marine sediment metagenome</name>
    <dbReference type="NCBI Taxonomy" id="412755"/>
    <lineage>
        <taxon>unclassified sequences</taxon>
        <taxon>metagenomes</taxon>
        <taxon>ecological metagenomes</taxon>
    </lineage>
</organism>
<evidence type="ECO:0000313" key="1">
    <source>
        <dbReference type="EMBL" id="KKM65827.1"/>
    </source>
</evidence>
<gene>
    <name evidence="1" type="ORF">LCGC14_1487320</name>
</gene>
<accession>A0A0F9M9P2</accession>
<proteinExistence type="predicted"/>
<dbReference type="AlphaFoldDB" id="A0A0F9M9P2"/>
<dbReference type="EMBL" id="LAZR01010652">
    <property type="protein sequence ID" value="KKM65827.1"/>
    <property type="molecule type" value="Genomic_DNA"/>
</dbReference>
<sequence>EHVVITGGDGGTGVQAAANFLECKWEEK</sequence>